<evidence type="ECO:0000313" key="2">
    <source>
        <dbReference type="Proteomes" id="UP000265618"/>
    </source>
</evidence>
<feature type="non-terminal residue" evidence="1">
    <location>
        <position position="1"/>
    </location>
</feature>
<keyword evidence="2" id="KW-1185">Reference proteome</keyword>
<dbReference type="AlphaFoldDB" id="A0A9K3DBC4"/>
<organism evidence="1 2">
    <name type="scientific">Kipferlia bialata</name>
    <dbReference type="NCBI Taxonomy" id="797122"/>
    <lineage>
        <taxon>Eukaryota</taxon>
        <taxon>Metamonada</taxon>
        <taxon>Carpediemonas-like organisms</taxon>
        <taxon>Kipferlia</taxon>
    </lineage>
</organism>
<evidence type="ECO:0000313" key="1">
    <source>
        <dbReference type="EMBL" id="GIQ91581.1"/>
    </source>
</evidence>
<protein>
    <submittedName>
        <fullName evidence="1">Uncharacterized protein</fullName>
    </submittedName>
</protein>
<feature type="non-terminal residue" evidence="1">
    <location>
        <position position="48"/>
    </location>
</feature>
<dbReference type="Proteomes" id="UP000265618">
    <property type="component" value="Unassembled WGS sequence"/>
</dbReference>
<sequence length="48" mass="4950">SIETPIVNFSTSCLTLTRSIAISVTQKDCAKSLVIGVGFPNGAASHIT</sequence>
<proteinExistence type="predicted"/>
<gene>
    <name evidence="1" type="ORF">KIPB_014913</name>
</gene>
<dbReference type="EMBL" id="BDIP01007980">
    <property type="protein sequence ID" value="GIQ91581.1"/>
    <property type="molecule type" value="Genomic_DNA"/>
</dbReference>
<reference evidence="1 2" key="1">
    <citation type="journal article" date="2018" name="PLoS ONE">
        <title>The draft genome of Kipferlia bialata reveals reductive genome evolution in fornicate parasites.</title>
        <authorList>
            <person name="Tanifuji G."/>
            <person name="Takabayashi S."/>
            <person name="Kume K."/>
            <person name="Takagi M."/>
            <person name="Nakayama T."/>
            <person name="Kamikawa R."/>
            <person name="Inagaki Y."/>
            <person name="Hashimoto T."/>
        </authorList>
    </citation>
    <scope>NUCLEOTIDE SEQUENCE [LARGE SCALE GENOMIC DNA]</scope>
    <source>
        <strain evidence="1">NY0173</strain>
    </source>
</reference>
<accession>A0A9K3DBC4</accession>
<name>A0A9K3DBC4_9EUKA</name>
<comment type="caution">
    <text evidence="1">The sequence shown here is derived from an EMBL/GenBank/DDBJ whole genome shotgun (WGS) entry which is preliminary data.</text>
</comment>